<dbReference type="PANTHER" id="PTHR33103:SF19">
    <property type="entry name" value="OS09G0544700 PROTEIN"/>
    <property type="match status" value="1"/>
</dbReference>
<protein>
    <submittedName>
        <fullName evidence="1">Uncharacterized protein</fullName>
    </submittedName>
</protein>
<dbReference type="EMBL" id="JBJQOH010000007">
    <property type="protein sequence ID" value="KAL3678510.1"/>
    <property type="molecule type" value="Genomic_DNA"/>
</dbReference>
<dbReference type="Proteomes" id="UP001633002">
    <property type="component" value="Unassembled WGS sequence"/>
</dbReference>
<dbReference type="PANTHER" id="PTHR33103">
    <property type="entry name" value="OS01G0153900 PROTEIN"/>
    <property type="match status" value="1"/>
</dbReference>
<evidence type="ECO:0000313" key="2">
    <source>
        <dbReference type="Proteomes" id="UP001633002"/>
    </source>
</evidence>
<evidence type="ECO:0000313" key="1">
    <source>
        <dbReference type="EMBL" id="KAL3678510.1"/>
    </source>
</evidence>
<gene>
    <name evidence="1" type="ORF">R1sor_021466</name>
</gene>
<reference evidence="1 2" key="1">
    <citation type="submission" date="2024-09" db="EMBL/GenBank/DDBJ databases">
        <title>Chromosome-scale assembly of Riccia sorocarpa.</title>
        <authorList>
            <person name="Paukszto L."/>
        </authorList>
    </citation>
    <scope>NUCLEOTIDE SEQUENCE [LARGE SCALE GENOMIC DNA]</scope>
    <source>
        <strain evidence="1">LP-2024</strain>
        <tissue evidence="1">Aerial parts of the thallus</tissue>
    </source>
</reference>
<comment type="caution">
    <text evidence="1">The sequence shown here is derived from an EMBL/GenBank/DDBJ whole genome shotgun (WGS) entry which is preliminary data.</text>
</comment>
<dbReference type="AlphaFoldDB" id="A0ABD3GH50"/>
<dbReference type="Pfam" id="PF05056">
    <property type="entry name" value="DUF674"/>
    <property type="match status" value="1"/>
</dbReference>
<organism evidence="1 2">
    <name type="scientific">Riccia sorocarpa</name>
    <dbReference type="NCBI Taxonomy" id="122646"/>
    <lineage>
        <taxon>Eukaryota</taxon>
        <taxon>Viridiplantae</taxon>
        <taxon>Streptophyta</taxon>
        <taxon>Embryophyta</taxon>
        <taxon>Marchantiophyta</taxon>
        <taxon>Marchantiopsida</taxon>
        <taxon>Marchantiidae</taxon>
        <taxon>Marchantiales</taxon>
        <taxon>Ricciaceae</taxon>
        <taxon>Riccia</taxon>
    </lineage>
</organism>
<keyword evidence="2" id="KW-1185">Reference proteome</keyword>
<accession>A0ABD3GH50</accession>
<name>A0ABD3GH50_9MARC</name>
<proteinExistence type="predicted"/>
<dbReference type="InterPro" id="IPR007750">
    <property type="entry name" value="DUF674"/>
</dbReference>
<sequence length="327" mass="36690">MKRKASEYEADKLPFKVMVLRSRYSKRVLYLECGKDFLDMLLRFLTKPIRDVLKLLDDGGLLSDANKGLLSMYTSLKTLGPSTLSVGKEVLFGTCDSRFENVFLSDPEEHEFTCFRPFCTNIVPMEKVLYGDCDLAWIFRCRICEKKTAMGADGRPPVRCDYCPESSVAGMTETKSSLKLYFEVEAKPESEQLQRPLTSDCKSKVTGKKKGFVKKNVTFMVKEDLSISTAGVLKSMSVLQTSMQVENIKDLDIREVSVGEHEVLLLIRSALVSNAPLTEVFGPLFDSKGFTTSPLTECLILCRVCLFSSRCNSLCSIHLRSSDASYL</sequence>